<gene>
    <name evidence="2" type="ORF">IOD40_08160</name>
</gene>
<organism evidence="2 3">
    <name type="scientific">Aquamicrobium zhengzhouense</name>
    <dbReference type="NCBI Taxonomy" id="2781738"/>
    <lineage>
        <taxon>Bacteria</taxon>
        <taxon>Pseudomonadati</taxon>
        <taxon>Pseudomonadota</taxon>
        <taxon>Alphaproteobacteria</taxon>
        <taxon>Hyphomicrobiales</taxon>
        <taxon>Phyllobacteriaceae</taxon>
        <taxon>Aquamicrobium</taxon>
    </lineage>
</organism>
<evidence type="ECO:0000313" key="3">
    <source>
        <dbReference type="Proteomes" id="UP000601789"/>
    </source>
</evidence>
<dbReference type="SUPFAM" id="SSF55136">
    <property type="entry name" value="Probable bacterial effector-binding domain"/>
    <property type="match status" value="1"/>
</dbReference>
<proteinExistence type="predicted"/>
<dbReference type="Gene3D" id="3.20.80.10">
    <property type="entry name" value="Regulatory factor, effector binding domain"/>
    <property type="match status" value="1"/>
</dbReference>
<sequence>MCQLCGEGTFAAHAIALSERPQEILCGLRWIGTYKAAALGETEQLLRKVQAFSDVRKAMWKSPIVALSRTVDDATFEYFAGISVEPAEAMPAGFELQHIPEMTVASSWHGHEDGDVLAHYGQILDWLRANGLRRDRTNCDHREEYPHDVNLDAPPALRLMLPVESVSDQMPKGGGFTASAV</sequence>
<feature type="domain" description="GyrI-like small molecule binding" evidence="1">
    <location>
        <begin position="19"/>
        <end position="163"/>
    </location>
</feature>
<dbReference type="EMBL" id="JADGMQ010000004">
    <property type="protein sequence ID" value="MBI1620634.1"/>
    <property type="molecule type" value="Genomic_DNA"/>
</dbReference>
<dbReference type="Proteomes" id="UP000601789">
    <property type="component" value="Unassembled WGS sequence"/>
</dbReference>
<evidence type="ECO:0000313" key="2">
    <source>
        <dbReference type="EMBL" id="MBI1620634.1"/>
    </source>
</evidence>
<dbReference type="Pfam" id="PF06445">
    <property type="entry name" value="GyrI-like"/>
    <property type="match status" value="1"/>
</dbReference>
<dbReference type="RefSeq" id="WP_198476046.1">
    <property type="nucleotide sequence ID" value="NZ_JADGMQ010000004.1"/>
</dbReference>
<reference evidence="2 3" key="1">
    <citation type="submission" date="2020-10" db="EMBL/GenBank/DDBJ databases">
        <title>Aquamicrobium zhengzhouensis sp. nov., a exopolysaccharide producing bacterium isolated from farmland soil.</title>
        <authorList>
            <person name="Wang X."/>
        </authorList>
    </citation>
    <scope>NUCLEOTIDE SEQUENCE [LARGE SCALE GENOMIC DNA]</scope>
    <source>
        <strain evidence="3">cd-1</strain>
    </source>
</reference>
<comment type="caution">
    <text evidence="2">The sequence shown here is derived from an EMBL/GenBank/DDBJ whole genome shotgun (WGS) entry which is preliminary data.</text>
</comment>
<name>A0ABS0SCY7_9HYPH</name>
<keyword evidence="3" id="KW-1185">Reference proteome</keyword>
<protein>
    <submittedName>
        <fullName evidence="2">GyrI-like domain-containing protein</fullName>
    </submittedName>
</protein>
<dbReference type="InterPro" id="IPR011256">
    <property type="entry name" value="Reg_factor_effector_dom_sf"/>
</dbReference>
<dbReference type="InterPro" id="IPR029442">
    <property type="entry name" value="GyrI-like"/>
</dbReference>
<evidence type="ECO:0000259" key="1">
    <source>
        <dbReference type="Pfam" id="PF06445"/>
    </source>
</evidence>
<accession>A0ABS0SCY7</accession>